<reference evidence="1 2" key="1">
    <citation type="journal article" date="2023" name="Commun. Biol.">
        <title>Genome analysis of Parmales, the sister group of diatoms, reveals the evolutionary specialization of diatoms from phago-mixotrophs to photoautotrophs.</title>
        <authorList>
            <person name="Ban H."/>
            <person name="Sato S."/>
            <person name="Yoshikawa S."/>
            <person name="Yamada K."/>
            <person name="Nakamura Y."/>
            <person name="Ichinomiya M."/>
            <person name="Sato N."/>
            <person name="Blanc-Mathieu R."/>
            <person name="Endo H."/>
            <person name="Kuwata A."/>
            <person name="Ogata H."/>
        </authorList>
    </citation>
    <scope>NUCLEOTIDE SEQUENCE [LARGE SCALE GENOMIC DNA]</scope>
</reference>
<gene>
    <name evidence="1" type="ORF">TeGR_g3209</name>
</gene>
<accession>A0ABQ6MKG0</accession>
<keyword evidence="2" id="KW-1185">Reference proteome</keyword>
<name>A0ABQ6MKG0_9STRA</name>
<evidence type="ECO:0000313" key="1">
    <source>
        <dbReference type="EMBL" id="GMI27559.1"/>
    </source>
</evidence>
<proteinExistence type="predicted"/>
<comment type="caution">
    <text evidence="1">The sequence shown here is derived from an EMBL/GenBank/DDBJ whole genome shotgun (WGS) entry which is preliminary data.</text>
</comment>
<protein>
    <submittedName>
        <fullName evidence="1">Uncharacterized protein</fullName>
    </submittedName>
</protein>
<dbReference type="Proteomes" id="UP001165060">
    <property type="component" value="Unassembled WGS sequence"/>
</dbReference>
<dbReference type="EMBL" id="BRYB01004219">
    <property type="protein sequence ID" value="GMI27559.1"/>
    <property type="molecule type" value="Genomic_DNA"/>
</dbReference>
<evidence type="ECO:0000313" key="2">
    <source>
        <dbReference type="Proteomes" id="UP001165060"/>
    </source>
</evidence>
<sequence>MPPPGSLWKVVHEDGGLLRASVELTSAEVLVLPAGSEVRILQTVADFGGLTRVQVEGGGATGWLTVTLRSGKNVIEMAMPLPNEMPPPNQPFLMPPQQFGVPPQQQQFAPVMSQTNQSGGAAPPLQLDAHEGQVLVNVPVYGGGGTVMTEYKGQMLSVEVPREAKGGSSLWVDVPMLYR</sequence>
<organism evidence="1 2">
    <name type="scientific">Tetraparma gracilis</name>
    <dbReference type="NCBI Taxonomy" id="2962635"/>
    <lineage>
        <taxon>Eukaryota</taxon>
        <taxon>Sar</taxon>
        <taxon>Stramenopiles</taxon>
        <taxon>Ochrophyta</taxon>
        <taxon>Bolidophyceae</taxon>
        <taxon>Parmales</taxon>
        <taxon>Triparmaceae</taxon>
        <taxon>Tetraparma</taxon>
    </lineage>
</organism>